<evidence type="ECO:0000313" key="2">
    <source>
        <dbReference type="RefSeq" id="XP_029656326.1"/>
    </source>
</evidence>
<dbReference type="InterPro" id="IPR052828">
    <property type="entry name" value="NELF-A_domain"/>
</dbReference>
<dbReference type="Proteomes" id="UP000515154">
    <property type="component" value="Unplaced"/>
</dbReference>
<dbReference type="PANTHER" id="PTHR13328:SF4">
    <property type="entry name" value="NEGATIVE ELONGATION FACTOR A"/>
    <property type="match status" value="1"/>
</dbReference>
<name>A0A6P7U5T7_9MOLL</name>
<dbReference type="GO" id="GO:0032021">
    <property type="term" value="C:NELF complex"/>
    <property type="evidence" value="ECO:0007669"/>
    <property type="project" value="TreeGrafter"/>
</dbReference>
<dbReference type="GO" id="GO:0034244">
    <property type="term" value="P:negative regulation of transcription elongation by RNA polymerase II"/>
    <property type="evidence" value="ECO:0007669"/>
    <property type="project" value="TreeGrafter"/>
</dbReference>
<proteinExistence type="predicted"/>
<accession>A0A6P7U5T7</accession>
<feature type="non-terminal residue" evidence="2">
    <location>
        <position position="1"/>
    </location>
</feature>
<evidence type="ECO:0000313" key="1">
    <source>
        <dbReference type="Proteomes" id="UP000515154"/>
    </source>
</evidence>
<dbReference type="RefSeq" id="XP_029656326.1">
    <property type="nucleotide sequence ID" value="XM_029800466.2"/>
</dbReference>
<organism evidence="1 2">
    <name type="scientific">Octopus sinensis</name>
    <name type="common">East Asian common octopus</name>
    <dbReference type="NCBI Taxonomy" id="2607531"/>
    <lineage>
        <taxon>Eukaryota</taxon>
        <taxon>Metazoa</taxon>
        <taxon>Spiralia</taxon>
        <taxon>Lophotrochozoa</taxon>
        <taxon>Mollusca</taxon>
        <taxon>Cephalopoda</taxon>
        <taxon>Coleoidea</taxon>
        <taxon>Octopodiformes</taxon>
        <taxon>Octopoda</taxon>
        <taxon>Incirrata</taxon>
        <taxon>Octopodidae</taxon>
        <taxon>Octopus</taxon>
    </lineage>
</organism>
<dbReference type="AlphaFoldDB" id="A0A6P7U5T7"/>
<dbReference type="KEGG" id="osn:115230254"/>
<sequence length="218" mass="23485">KLPTPVGVTSTNSLSTTTPTYVPTTNAWSPVGPTILSVTNTSSSTTPHARENLQLQLQQQLGQSQIQSATLLSTTSTATAGSQSQTLVIQASNQIHTTTTTATSTTASTQVTVSTSTVSTANSQQPKKLLLMKEHVSEAKEMFSTSNKVTRPEKALILAFMAGSRVNPCPEQGDIISIRLSENEEIRTQPEGTKKVTVETFFQMNYVTGEWKRVSKTH</sequence>
<gene>
    <name evidence="2" type="primary">LOC115230254</name>
</gene>
<reference evidence="2" key="1">
    <citation type="submission" date="2025-08" db="UniProtKB">
        <authorList>
            <consortium name="RefSeq"/>
        </authorList>
    </citation>
    <scope>IDENTIFICATION</scope>
</reference>
<keyword evidence="1" id="KW-1185">Reference proteome</keyword>
<protein>
    <submittedName>
        <fullName evidence="2">Negative elongation factor A-like</fullName>
    </submittedName>
</protein>
<dbReference type="PANTHER" id="PTHR13328">
    <property type="entry name" value="NEGATIVE ELONGATION FACTOR A NELF-A"/>
    <property type="match status" value="1"/>
</dbReference>